<evidence type="ECO:0000259" key="5">
    <source>
        <dbReference type="Pfam" id="PF00496"/>
    </source>
</evidence>
<organism evidence="6 7">
    <name type="scientific">Falsirhodobacter algicola</name>
    <dbReference type="NCBI Taxonomy" id="2692330"/>
    <lineage>
        <taxon>Bacteria</taxon>
        <taxon>Pseudomonadati</taxon>
        <taxon>Pseudomonadota</taxon>
        <taxon>Alphaproteobacteria</taxon>
        <taxon>Rhodobacterales</taxon>
        <taxon>Paracoccaceae</taxon>
        <taxon>Falsirhodobacter</taxon>
    </lineage>
</organism>
<dbReference type="GO" id="GO:0030288">
    <property type="term" value="C:outer membrane-bounded periplasmic space"/>
    <property type="evidence" value="ECO:0007669"/>
    <property type="project" value="TreeGrafter"/>
</dbReference>
<feature type="signal peptide" evidence="4">
    <location>
        <begin position="1"/>
        <end position="20"/>
    </location>
</feature>
<name>A0A8J8MSF4_9RHOB</name>
<dbReference type="PIRSF" id="PIRSF002741">
    <property type="entry name" value="MppA"/>
    <property type="match status" value="1"/>
</dbReference>
<evidence type="ECO:0000313" key="7">
    <source>
        <dbReference type="Proteomes" id="UP000679284"/>
    </source>
</evidence>
<dbReference type="InterPro" id="IPR030678">
    <property type="entry name" value="Peptide/Ni-bd"/>
</dbReference>
<dbReference type="PANTHER" id="PTHR30290">
    <property type="entry name" value="PERIPLASMIC BINDING COMPONENT OF ABC TRANSPORTER"/>
    <property type="match status" value="1"/>
</dbReference>
<reference evidence="6" key="1">
    <citation type="submission" date="2020-01" db="EMBL/GenBank/DDBJ databases">
        <authorList>
            <person name="Yang Y."/>
            <person name="Kwon Y.M."/>
        </authorList>
    </citation>
    <scope>NUCLEOTIDE SEQUENCE</scope>
    <source>
        <strain evidence="6">PG104</strain>
    </source>
</reference>
<dbReference type="InterPro" id="IPR000914">
    <property type="entry name" value="SBP_5_dom"/>
</dbReference>
<dbReference type="Gene3D" id="3.10.105.10">
    <property type="entry name" value="Dipeptide-binding Protein, Domain 3"/>
    <property type="match status" value="1"/>
</dbReference>
<dbReference type="Gene3D" id="3.40.190.10">
    <property type="entry name" value="Periplasmic binding protein-like II"/>
    <property type="match status" value="1"/>
</dbReference>
<dbReference type="PANTHER" id="PTHR30290:SF64">
    <property type="entry name" value="ABC TRANSPORTER PERIPLASMIC BINDING PROTEIN"/>
    <property type="match status" value="1"/>
</dbReference>
<dbReference type="InterPro" id="IPR006311">
    <property type="entry name" value="TAT_signal"/>
</dbReference>
<dbReference type="PROSITE" id="PS51318">
    <property type="entry name" value="TAT"/>
    <property type="match status" value="1"/>
</dbReference>
<dbReference type="KEGG" id="fap:GR316_06155"/>
<dbReference type="EMBL" id="CP047289">
    <property type="protein sequence ID" value="QUS35880.1"/>
    <property type="molecule type" value="Genomic_DNA"/>
</dbReference>
<keyword evidence="3 4" id="KW-0732">Signal</keyword>
<dbReference type="Pfam" id="PF00496">
    <property type="entry name" value="SBP_bac_5"/>
    <property type="match status" value="1"/>
</dbReference>
<proteinExistence type="inferred from homology"/>
<dbReference type="SUPFAM" id="SSF53850">
    <property type="entry name" value="Periplasmic binding protein-like II"/>
    <property type="match status" value="1"/>
</dbReference>
<dbReference type="GO" id="GO:0015833">
    <property type="term" value="P:peptide transport"/>
    <property type="evidence" value="ECO:0007669"/>
    <property type="project" value="TreeGrafter"/>
</dbReference>
<protein>
    <submittedName>
        <fullName evidence="6">ABC transporter substrate-binding protein</fullName>
    </submittedName>
</protein>
<dbReference type="Proteomes" id="UP000679284">
    <property type="component" value="Chromosome"/>
</dbReference>
<feature type="domain" description="Solute-binding protein family 5" evidence="5">
    <location>
        <begin position="131"/>
        <end position="527"/>
    </location>
</feature>
<dbReference type="GO" id="GO:1904680">
    <property type="term" value="F:peptide transmembrane transporter activity"/>
    <property type="evidence" value="ECO:0007669"/>
    <property type="project" value="TreeGrafter"/>
</dbReference>
<dbReference type="RefSeq" id="WP_211783099.1">
    <property type="nucleotide sequence ID" value="NZ_CP047289.1"/>
</dbReference>
<keyword evidence="7" id="KW-1185">Reference proteome</keyword>
<dbReference type="GO" id="GO:0042884">
    <property type="term" value="P:microcin transport"/>
    <property type="evidence" value="ECO:0007669"/>
    <property type="project" value="TreeGrafter"/>
</dbReference>
<evidence type="ECO:0000313" key="6">
    <source>
        <dbReference type="EMBL" id="QUS35880.1"/>
    </source>
</evidence>
<dbReference type="InterPro" id="IPR039424">
    <property type="entry name" value="SBP_5"/>
</dbReference>
<evidence type="ECO:0000256" key="4">
    <source>
        <dbReference type="SAM" id="SignalP"/>
    </source>
</evidence>
<evidence type="ECO:0000256" key="3">
    <source>
        <dbReference type="ARBA" id="ARBA00022729"/>
    </source>
</evidence>
<comment type="subcellular location">
    <subcellularLocation>
        <location evidence="1">Periplasm</location>
    </subcellularLocation>
</comment>
<dbReference type="CDD" id="cd08497">
    <property type="entry name" value="MbnE-like"/>
    <property type="match status" value="1"/>
</dbReference>
<sequence>MILSRRSMLGGFGMSAFALAYPNLIPAPAAAQEPAGDPSRIIRAHGFSTFGNLKYGPDFAHLDYVNPDAPKGGEISVWSQGTFDSFNPYARVGRAPAYSALPYESLLGDVADEISAGYGLVAREIEYPETQDWVIFHMRPEAAFSDGTPVTAQDVVFSHYLLLEQGLPSYAQAVKALIPVAEAIDDHTVRFVFADGVPRKNLISQAGGVPIWSKAWYERTGARLDESRFETSPGSGPWMIDSWDVNRRITLRRNPDYWGRDLPLMQGRANFETIRVEFFADTSAAFEAFKAGQFTFRQENSSITWATGYDFPALQRGDVIKEELPDGSMPAASGFVFNLRRPQFQDRRVRQALSLMYNFEWTNATLQYGLFQQRESFWQNTDLAASGPPEGRELELLQEVADQLPAEILTEPAVMPHTSGERQLDRRNLRAALALMEDAGWTGDATGQLMKDGQGLVVEFLTQDPQMDRYVIPYVDNLKALGVNASYRRVDPAQYTSRERAFDWDMIYDAYGNSAEEGIGLSQRFGSDAKEDVFNPAGFASPAVDHLIERVVNADTEEEMAAGVRAVDRVLRYERIMVPTWYLGRFWVAYWNEYGRPDTLPPYALGQLDFWWSTKAA</sequence>
<dbReference type="AlphaFoldDB" id="A0A8J8MSF4"/>
<comment type="similarity">
    <text evidence="2">Belongs to the bacterial solute-binding protein 5 family.</text>
</comment>
<feature type="chain" id="PRO_5035158504" evidence="4">
    <location>
        <begin position="21"/>
        <end position="617"/>
    </location>
</feature>
<evidence type="ECO:0000256" key="1">
    <source>
        <dbReference type="ARBA" id="ARBA00004418"/>
    </source>
</evidence>
<accession>A0A8J8MSF4</accession>
<dbReference type="GO" id="GO:0043190">
    <property type="term" value="C:ATP-binding cassette (ABC) transporter complex"/>
    <property type="evidence" value="ECO:0007669"/>
    <property type="project" value="InterPro"/>
</dbReference>
<evidence type="ECO:0000256" key="2">
    <source>
        <dbReference type="ARBA" id="ARBA00005695"/>
    </source>
</evidence>
<gene>
    <name evidence="6" type="ORF">GR316_06155</name>
</gene>